<dbReference type="OrthoDB" id="10431936at2759"/>
<evidence type="ECO:0000313" key="1">
    <source>
        <dbReference type="EMBL" id="CAF0732583.1"/>
    </source>
</evidence>
<accession>A0A813N6I0</accession>
<dbReference type="Proteomes" id="UP000663879">
    <property type="component" value="Unassembled WGS sequence"/>
</dbReference>
<gene>
    <name evidence="1" type="ORF">OXX778_LOCUS2932</name>
</gene>
<sequence length="240" mass="28612">MLQVNEISNRRNVFLPPIKKNKLTLSNNDPVLYENNLKKDSELLEIGLDKFSILTNQPNTIEKIKFKKTPWPEASSDFDNLLNNNNNNMTSSFEWNSKEMPKLKINRSSDLSLDTLDNPSTKKKKLLFEQKLILEQKQMEQSYRNIRANEYLNRSNETYKRISNRDKHKENTSFQHFKKDVWGSTDYKDINLQTDIINTFYSLDNRAIRHFRQQRNDFFEFTPNRNYEKLKESSSTNINQ</sequence>
<keyword evidence="2" id="KW-1185">Reference proteome</keyword>
<proteinExistence type="predicted"/>
<dbReference type="EMBL" id="CAJNOC010000245">
    <property type="protein sequence ID" value="CAF0732583.1"/>
    <property type="molecule type" value="Genomic_DNA"/>
</dbReference>
<dbReference type="AlphaFoldDB" id="A0A813N6I0"/>
<organism evidence="1 2">
    <name type="scientific">Brachionus calyciflorus</name>
    <dbReference type="NCBI Taxonomy" id="104777"/>
    <lineage>
        <taxon>Eukaryota</taxon>
        <taxon>Metazoa</taxon>
        <taxon>Spiralia</taxon>
        <taxon>Gnathifera</taxon>
        <taxon>Rotifera</taxon>
        <taxon>Eurotatoria</taxon>
        <taxon>Monogononta</taxon>
        <taxon>Pseudotrocha</taxon>
        <taxon>Ploima</taxon>
        <taxon>Brachionidae</taxon>
        <taxon>Brachionus</taxon>
    </lineage>
</organism>
<reference evidence="1" key="1">
    <citation type="submission" date="2021-02" db="EMBL/GenBank/DDBJ databases">
        <authorList>
            <person name="Nowell W R."/>
        </authorList>
    </citation>
    <scope>NUCLEOTIDE SEQUENCE</scope>
    <source>
        <strain evidence="1">Ploen Becks lab</strain>
    </source>
</reference>
<evidence type="ECO:0000313" key="2">
    <source>
        <dbReference type="Proteomes" id="UP000663879"/>
    </source>
</evidence>
<comment type="caution">
    <text evidence="1">The sequence shown here is derived from an EMBL/GenBank/DDBJ whole genome shotgun (WGS) entry which is preliminary data.</text>
</comment>
<name>A0A813N6I0_9BILA</name>
<protein>
    <submittedName>
        <fullName evidence="1">Uncharacterized protein</fullName>
    </submittedName>
</protein>